<comment type="caution">
    <text evidence="2">The sequence shown here is derived from an EMBL/GenBank/DDBJ whole genome shotgun (WGS) entry which is preliminary data.</text>
</comment>
<protein>
    <submittedName>
        <fullName evidence="2">Transglutaminase</fullName>
    </submittedName>
</protein>
<reference evidence="2 3" key="1">
    <citation type="submission" date="2017-09" db="EMBL/GenBank/DDBJ databases">
        <title>Metagenomic Analysis Reveals Denitrifying Candidatus Accumulibacter and Flanking Population as a Source of N2O.</title>
        <authorList>
            <person name="Gao H."/>
            <person name="Mao Y."/>
            <person name="Zhao X."/>
            <person name="Liu W.-T."/>
            <person name="Zhang T."/>
            <person name="Wells G."/>
        </authorList>
    </citation>
    <scope>NUCLEOTIDE SEQUENCE [LARGE SCALE GENOMIC DNA]</scope>
    <source>
        <strain evidence="2">CANDO_2_IC</strain>
    </source>
</reference>
<accession>A0A6A7RNP9</accession>
<evidence type="ECO:0000313" key="2">
    <source>
        <dbReference type="EMBL" id="MQM29177.1"/>
    </source>
</evidence>
<dbReference type="Pfam" id="PF08379">
    <property type="entry name" value="Bact_transglu_N"/>
    <property type="match status" value="1"/>
</dbReference>
<sequence length="54" mass="6357">MTPANLPASRYHVVHETIYRYESPVSLSRQMLHLTPRDCHWQRCLSHQITVAPE</sequence>
<dbReference type="InterPro" id="IPR013589">
    <property type="entry name" value="Bac_transglu_N"/>
</dbReference>
<evidence type="ECO:0000259" key="1">
    <source>
        <dbReference type="Pfam" id="PF08379"/>
    </source>
</evidence>
<dbReference type="Proteomes" id="UP000342300">
    <property type="component" value="Unassembled WGS sequence"/>
</dbReference>
<feature type="non-terminal residue" evidence="2">
    <location>
        <position position="54"/>
    </location>
</feature>
<proteinExistence type="predicted"/>
<dbReference type="AlphaFoldDB" id="A0A6A7RNP9"/>
<feature type="domain" description="Bacterial transglutaminase-like N-terminal" evidence="1">
    <location>
        <begin position="11"/>
        <end position="54"/>
    </location>
</feature>
<evidence type="ECO:0000313" key="3">
    <source>
        <dbReference type="Proteomes" id="UP000342300"/>
    </source>
</evidence>
<name>A0A6A7RNP9_9PROT</name>
<dbReference type="EMBL" id="PDHS01000019">
    <property type="protein sequence ID" value="MQM29177.1"/>
    <property type="molecule type" value="Genomic_DNA"/>
</dbReference>
<organism evidence="2 3">
    <name type="scientific">Candidatus Accumulibacter phosphatis</name>
    <dbReference type="NCBI Taxonomy" id="327160"/>
    <lineage>
        <taxon>Bacteria</taxon>
        <taxon>Pseudomonadati</taxon>
        <taxon>Pseudomonadota</taxon>
        <taxon>Betaproteobacteria</taxon>
        <taxon>Candidatus Accumulibacter</taxon>
    </lineage>
</organism>
<gene>
    <name evidence="2" type="ORF">CRU78_00925</name>
</gene>